<organism evidence="2 3">
    <name type="scientific">Aplosporella prunicola CBS 121167</name>
    <dbReference type="NCBI Taxonomy" id="1176127"/>
    <lineage>
        <taxon>Eukaryota</taxon>
        <taxon>Fungi</taxon>
        <taxon>Dikarya</taxon>
        <taxon>Ascomycota</taxon>
        <taxon>Pezizomycotina</taxon>
        <taxon>Dothideomycetes</taxon>
        <taxon>Dothideomycetes incertae sedis</taxon>
        <taxon>Botryosphaeriales</taxon>
        <taxon>Aplosporellaceae</taxon>
        <taxon>Aplosporella</taxon>
    </lineage>
</organism>
<feature type="domain" description="HD" evidence="1">
    <location>
        <begin position="62"/>
        <end position="171"/>
    </location>
</feature>
<proteinExistence type="predicted"/>
<dbReference type="AlphaFoldDB" id="A0A6A6BKM4"/>
<dbReference type="InterPro" id="IPR003607">
    <property type="entry name" value="HD/PDEase_dom"/>
</dbReference>
<dbReference type="RefSeq" id="XP_033399920.1">
    <property type="nucleotide sequence ID" value="XM_033536629.1"/>
</dbReference>
<gene>
    <name evidence="2" type="ORF">K452DRAFT_223529</name>
</gene>
<evidence type="ECO:0000259" key="1">
    <source>
        <dbReference type="Pfam" id="PF01966"/>
    </source>
</evidence>
<evidence type="ECO:0000313" key="3">
    <source>
        <dbReference type="Proteomes" id="UP000799438"/>
    </source>
</evidence>
<dbReference type="GeneID" id="54294125"/>
<dbReference type="NCBIfam" id="TIGR03401">
    <property type="entry name" value="cyanamide_fam"/>
    <property type="match status" value="1"/>
</dbReference>
<dbReference type="OrthoDB" id="409121at2759"/>
<sequence>MSATSKPYGWQAVPRNPATILQGKPKLADPKPYSPAELPYPDTPLVQQALARVSGELRPETLNHSFRVYYYGMAIVSAQFPHWLADGWLDAETWLLTCLFHDIGTTHANLRRTHMSFDFWGGVEALHALKGFGANVSQAESVAEAVIRHQDPGETGMISCVGLLVQLATMFDNMGDFKELVHPDTIKNVVEKYPRNGWSGCFGKTIREEIALKPWAHSTAIDNFAEMVEGNELMKPYE</sequence>
<dbReference type="EMBL" id="ML995480">
    <property type="protein sequence ID" value="KAF2144208.1"/>
    <property type="molecule type" value="Genomic_DNA"/>
</dbReference>
<name>A0A6A6BKM4_9PEZI</name>
<protein>
    <recommendedName>
        <fullName evidence="1">HD domain-containing protein</fullName>
    </recommendedName>
</protein>
<keyword evidence="3" id="KW-1185">Reference proteome</keyword>
<reference evidence="2" key="1">
    <citation type="journal article" date="2020" name="Stud. Mycol.">
        <title>101 Dothideomycetes genomes: a test case for predicting lifestyles and emergence of pathogens.</title>
        <authorList>
            <person name="Haridas S."/>
            <person name="Albert R."/>
            <person name="Binder M."/>
            <person name="Bloem J."/>
            <person name="Labutti K."/>
            <person name="Salamov A."/>
            <person name="Andreopoulos B."/>
            <person name="Baker S."/>
            <person name="Barry K."/>
            <person name="Bills G."/>
            <person name="Bluhm B."/>
            <person name="Cannon C."/>
            <person name="Castanera R."/>
            <person name="Culley D."/>
            <person name="Daum C."/>
            <person name="Ezra D."/>
            <person name="Gonzalez J."/>
            <person name="Henrissat B."/>
            <person name="Kuo A."/>
            <person name="Liang C."/>
            <person name="Lipzen A."/>
            <person name="Lutzoni F."/>
            <person name="Magnuson J."/>
            <person name="Mondo S."/>
            <person name="Nolan M."/>
            <person name="Ohm R."/>
            <person name="Pangilinan J."/>
            <person name="Park H.-J."/>
            <person name="Ramirez L."/>
            <person name="Alfaro M."/>
            <person name="Sun H."/>
            <person name="Tritt A."/>
            <person name="Yoshinaga Y."/>
            <person name="Zwiers L.-H."/>
            <person name="Turgeon B."/>
            <person name="Goodwin S."/>
            <person name="Spatafora J."/>
            <person name="Crous P."/>
            <person name="Grigoriev I."/>
        </authorList>
    </citation>
    <scope>NUCLEOTIDE SEQUENCE</scope>
    <source>
        <strain evidence="2">CBS 121167</strain>
    </source>
</reference>
<dbReference type="InterPro" id="IPR017771">
    <property type="entry name" value="Cyanamide_hydratase_HD"/>
</dbReference>
<dbReference type="SUPFAM" id="SSF109604">
    <property type="entry name" value="HD-domain/PDEase-like"/>
    <property type="match status" value="1"/>
</dbReference>
<dbReference type="Pfam" id="PF01966">
    <property type="entry name" value="HD"/>
    <property type="match status" value="1"/>
</dbReference>
<evidence type="ECO:0000313" key="2">
    <source>
        <dbReference type="EMBL" id="KAF2144208.1"/>
    </source>
</evidence>
<dbReference type="Proteomes" id="UP000799438">
    <property type="component" value="Unassembled WGS sequence"/>
</dbReference>
<accession>A0A6A6BKM4</accession>
<dbReference type="PANTHER" id="PTHR35569:SF1">
    <property type="entry name" value="CYANAMIDE HYDRATASE DDI2-RELATED"/>
    <property type="match status" value="1"/>
</dbReference>
<dbReference type="InterPro" id="IPR006674">
    <property type="entry name" value="HD_domain"/>
</dbReference>
<dbReference type="Gene3D" id="1.10.3210.10">
    <property type="entry name" value="Hypothetical protein af1432"/>
    <property type="match status" value="1"/>
</dbReference>
<dbReference type="PANTHER" id="PTHR35569">
    <property type="entry name" value="CYANAMIDE HYDRATASE DDI2-RELATED"/>
    <property type="match status" value="1"/>
</dbReference>
<dbReference type="CDD" id="cd00077">
    <property type="entry name" value="HDc"/>
    <property type="match status" value="1"/>
</dbReference>